<evidence type="ECO:0000313" key="1">
    <source>
        <dbReference type="EMBL" id="AFU57080.1"/>
    </source>
</evidence>
<dbReference type="GO" id="GO:0003676">
    <property type="term" value="F:nucleic acid binding"/>
    <property type="evidence" value="ECO:0007669"/>
    <property type="project" value="InterPro"/>
</dbReference>
<evidence type="ECO:0008006" key="3">
    <source>
        <dbReference type="Google" id="ProtNLM"/>
    </source>
</evidence>
<dbReference type="KEGG" id="nga:Ngar_c01300"/>
<keyword evidence="2" id="KW-1185">Reference proteome</keyword>
<dbReference type="InterPro" id="IPR011856">
    <property type="entry name" value="tRNA_endonuc-like_dom_sf"/>
</dbReference>
<sequence length="148" mass="16331">MGLLRRLPLPLLHSWSKFGREAEYVVALYLKSMGWDIALSPASRGPADIVATCCCSGNSRSTWFIQVKASAGIPRLRGYEVRRLKELAASKNGLPMVSTFQPSFPGGFSTGNYSITFYLLDSWQELDPMEFLERGGGCTSLRSSARSQ</sequence>
<organism evidence="1 2">
    <name type="scientific">Nitrososphaera gargensis (strain Ga9.2)</name>
    <dbReference type="NCBI Taxonomy" id="1237085"/>
    <lineage>
        <taxon>Archaea</taxon>
        <taxon>Nitrososphaerota</taxon>
        <taxon>Nitrososphaeria</taxon>
        <taxon>Nitrososphaerales</taxon>
        <taxon>Nitrososphaeraceae</taxon>
        <taxon>Nitrososphaera</taxon>
    </lineage>
</organism>
<evidence type="ECO:0000313" key="2">
    <source>
        <dbReference type="Proteomes" id="UP000008037"/>
    </source>
</evidence>
<dbReference type="EMBL" id="CP002408">
    <property type="protein sequence ID" value="AFU57080.1"/>
    <property type="molecule type" value="Genomic_DNA"/>
</dbReference>
<dbReference type="STRING" id="1237085.Ngar_c01300"/>
<dbReference type="AlphaFoldDB" id="K0IC01"/>
<name>K0IC01_NITGG</name>
<dbReference type="InParanoid" id="K0IC01"/>
<gene>
    <name evidence="1" type="ordered locus">Ngar_c01300</name>
</gene>
<dbReference type="InterPro" id="IPR011335">
    <property type="entry name" value="Restrct_endonuc-II-like"/>
</dbReference>
<accession>K0IC01</accession>
<reference evidence="1 2" key="1">
    <citation type="journal article" date="2012" name="Environ. Microbiol.">
        <title>The genome of the ammonia-oxidizing Candidatus Nitrososphaera gargensis: insights into metabolic versatility and environmental adaptations.</title>
        <authorList>
            <person name="Spang A."/>
            <person name="Poehlein A."/>
            <person name="Offre P."/>
            <person name="Zumbragel S."/>
            <person name="Haider S."/>
            <person name="Rychlik N."/>
            <person name="Nowka B."/>
            <person name="Schmeisser C."/>
            <person name="Lebedeva E.V."/>
            <person name="Rattei T."/>
            <person name="Bohm C."/>
            <person name="Schmid M."/>
            <person name="Galushko A."/>
            <person name="Hatzenpichler R."/>
            <person name="Weinmaier T."/>
            <person name="Daniel R."/>
            <person name="Schleper C."/>
            <person name="Spieck E."/>
            <person name="Streit W."/>
            <person name="Wagner M."/>
        </authorList>
    </citation>
    <scope>NUCLEOTIDE SEQUENCE [LARGE SCALE GENOMIC DNA]</scope>
    <source>
        <strain evidence="2">Ga9.2</strain>
    </source>
</reference>
<dbReference type="HOGENOM" id="CLU_1754760_0_0_2"/>
<dbReference type="Proteomes" id="UP000008037">
    <property type="component" value="Chromosome"/>
</dbReference>
<dbReference type="SUPFAM" id="SSF52980">
    <property type="entry name" value="Restriction endonuclease-like"/>
    <property type="match status" value="1"/>
</dbReference>
<proteinExistence type="predicted"/>
<dbReference type="BioCyc" id="CNIT1237085:G1324-130-MONOMER"/>
<protein>
    <recommendedName>
        <fullName evidence="3">Restriction endonuclease type IV Mrr domain-containing protein</fullName>
    </recommendedName>
</protein>
<dbReference type="Gene3D" id="3.40.1350.10">
    <property type="match status" value="1"/>
</dbReference>